<evidence type="ECO:0000259" key="9">
    <source>
        <dbReference type="PROSITE" id="PS50105"/>
    </source>
</evidence>
<dbReference type="FunFam" id="1.10.150.50:FF:000003">
    <property type="entry name" value="liprin-alpha-2 isoform X1"/>
    <property type="match status" value="1"/>
</dbReference>
<accession>A0A8C0UMW1</accession>
<dbReference type="Pfam" id="PF00536">
    <property type="entry name" value="SAM_1"/>
    <property type="match status" value="2"/>
</dbReference>
<feature type="region of interest" description="Disordered" evidence="8">
    <location>
        <begin position="803"/>
        <end position="845"/>
    </location>
</feature>
<evidence type="ECO:0000256" key="2">
    <source>
        <dbReference type="ARBA" id="ARBA00007026"/>
    </source>
</evidence>
<dbReference type="PANTHER" id="PTHR12587">
    <property type="entry name" value="LAR INTERACTING PROTEIN LIP -RELATED PROTEIN"/>
    <property type="match status" value="1"/>
</dbReference>
<dbReference type="InterPro" id="IPR037622">
    <property type="entry name" value="LIP-1_SAM_3"/>
</dbReference>
<feature type="region of interest" description="Disordered" evidence="8">
    <location>
        <begin position="718"/>
        <end position="748"/>
    </location>
</feature>
<reference evidence="10" key="2">
    <citation type="submission" date="2025-09" db="UniProtKB">
        <authorList>
            <consortium name="Ensembl"/>
        </authorList>
    </citation>
    <scope>IDENTIFICATION</scope>
</reference>
<evidence type="ECO:0000256" key="1">
    <source>
        <dbReference type="ARBA" id="ARBA00004496"/>
    </source>
</evidence>
<organism evidence="10 11">
    <name type="scientific">Cyanistes caeruleus</name>
    <name type="common">Eurasian blue tit</name>
    <name type="synonym">Parus caeruleus</name>
    <dbReference type="NCBI Taxonomy" id="156563"/>
    <lineage>
        <taxon>Eukaryota</taxon>
        <taxon>Metazoa</taxon>
        <taxon>Chordata</taxon>
        <taxon>Craniata</taxon>
        <taxon>Vertebrata</taxon>
        <taxon>Euteleostomi</taxon>
        <taxon>Archelosauria</taxon>
        <taxon>Archosauria</taxon>
        <taxon>Dinosauria</taxon>
        <taxon>Saurischia</taxon>
        <taxon>Theropoda</taxon>
        <taxon>Coelurosauria</taxon>
        <taxon>Aves</taxon>
        <taxon>Neognathae</taxon>
        <taxon>Neoaves</taxon>
        <taxon>Telluraves</taxon>
        <taxon>Australaves</taxon>
        <taxon>Passeriformes</taxon>
        <taxon>Paridae</taxon>
        <taxon>Cyanistes</taxon>
    </lineage>
</organism>
<dbReference type="Pfam" id="PF07647">
    <property type="entry name" value="SAM_2"/>
    <property type="match status" value="1"/>
</dbReference>
<dbReference type="Gene3D" id="1.10.150.50">
    <property type="entry name" value="Transcription Factor, Ets-1"/>
    <property type="match status" value="3"/>
</dbReference>
<dbReference type="Ensembl" id="ENSCCET00000016460.1">
    <property type="protein sequence ID" value="ENSCCEP00000010477.1"/>
    <property type="gene ID" value="ENSCCEG00000010383.1"/>
</dbReference>
<feature type="coiled-coil region" evidence="7">
    <location>
        <begin position="252"/>
        <end position="388"/>
    </location>
</feature>
<dbReference type="InterPro" id="IPR001660">
    <property type="entry name" value="SAM"/>
</dbReference>
<dbReference type="InterPro" id="IPR037621">
    <property type="entry name" value="LIP-1_SAM_2"/>
</dbReference>
<feature type="compositionally biased region" description="Low complexity" evidence="8">
    <location>
        <begin position="718"/>
        <end position="736"/>
    </location>
</feature>
<keyword evidence="3" id="KW-0963">Cytoplasm</keyword>
<evidence type="ECO:0000256" key="5">
    <source>
        <dbReference type="ARBA" id="ARBA00022737"/>
    </source>
</evidence>
<dbReference type="SMART" id="SM00454">
    <property type="entry name" value="SAM"/>
    <property type="match status" value="3"/>
</dbReference>
<feature type="compositionally biased region" description="Low complexity" evidence="8">
    <location>
        <begin position="16"/>
        <end position="26"/>
    </location>
</feature>
<evidence type="ECO:0000256" key="6">
    <source>
        <dbReference type="ARBA" id="ARBA00023054"/>
    </source>
</evidence>
<dbReference type="AlphaFoldDB" id="A0A8C0UMW1"/>
<dbReference type="Pfam" id="PF25526">
    <property type="entry name" value="LIP-1"/>
    <property type="match status" value="1"/>
</dbReference>
<evidence type="ECO:0000256" key="3">
    <source>
        <dbReference type="ARBA" id="ARBA00022490"/>
    </source>
</evidence>
<feature type="domain" description="SAM" evidence="9">
    <location>
        <begin position="1032"/>
        <end position="1089"/>
    </location>
</feature>
<comment type="similarity">
    <text evidence="2">Belongs to the liprin family. Liprin-alpha subfamily.</text>
</comment>
<keyword evidence="4" id="KW-0597">Phosphoprotein</keyword>
<dbReference type="PANTHER" id="PTHR12587:SF6">
    <property type="entry name" value="LIPRIN-ALPHA-2"/>
    <property type="match status" value="1"/>
</dbReference>
<evidence type="ECO:0000256" key="4">
    <source>
        <dbReference type="ARBA" id="ARBA00022553"/>
    </source>
</evidence>
<keyword evidence="6 7" id="KW-0175">Coiled coil</keyword>
<feature type="coiled-coil region" evidence="7">
    <location>
        <begin position="661"/>
        <end position="702"/>
    </location>
</feature>
<dbReference type="CDD" id="cd09568">
    <property type="entry name" value="SAM_liprin-alpha1_2_3_4_repeat3"/>
    <property type="match status" value="1"/>
</dbReference>
<evidence type="ECO:0000313" key="11">
    <source>
        <dbReference type="Proteomes" id="UP000694410"/>
    </source>
</evidence>
<dbReference type="Proteomes" id="UP000694410">
    <property type="component" value="Unplaced"/>
</dbReference>
<feature type="domain" description="SAM" evidence="9">
    <location>
        <begin position="909"/>
        <end position="975"/>
    </location>
</feature>
<dbReference type="CDD" id="cd09565">
    <property type="entry name" value="SAM_liprin-alpha1_2_3_4_repeat2"/>
    <property type="match status" value="1"/>
</dbReference>
<dbReference type="InterPro" id="IPR029515">
    <property type="entry name" value="Liprin"/>
</dbReference>
<proteinExistence type="inferred from homology"/>
<dbReference type="SUPFAM" id="SSF47769">
    <property type="entry name" value="SAM/Pointed domain"/>
    <property type="match status" value="3"/>
</dbReference>
<gene>
    <name evidence="10" type="primary">PPFIA2</name>
</gene>
<reference evidence="10" key="1">
    <citation type="submission" date="2025-08" db="UniProtKB">
        <authorList>
            <consortium name="Ensembl"/>
        </authorList>
    </citation>
    <scope>IDENTIFICATION</scope>
</reference>
<dbReference type="FunFam" id="1.10.150.50:FF:000004">
    <property type="entry name" value="PTPRF interacting protein alpha 1"/>
    <property type="match status" value="1"/>
</dbReference>
<evidence type="ECO:0000256" key="7">
    <source>
        <dbReference type="SAM" id="Coils"/>
    </source>
</evidence>
<feature type="coiled-coil region" evidence="7">
    <location>
        <begin position="35"/>
        <end position="126"/>
    </location>
</feature>
<feature type="region of interest" description="Disordered" evidence="8">
    <location>
        <begin position="1232"/>
        <end position="1262"/>
    </location>
</feature>
<dbReference type="GO" id="GO:0005737">
    <property type="term" value="C:cytoplasm"/>
    <property type="evidence" value="ECO:0007669"/>
    <property type="project" value="UniProtKB-SubCell"/>
</dbReference>
<dbReference type="InterPro" id="IPR037620">
    <property type="entry name" value="LIP-1_SAM_1"/>
</dbReference>
<evidence type="ECO:0000313" key="10">
    <source>
        <dbReference type="Ensembl" id="ENSCCEP00000010477.1"/>
    </source>
</evidence>
<evidence type="ECO:0000256" key="8">
    <source>
        <dbReference type="SAM" id="MobiDB-lite"/>
    </source>
</evidence>
<dbReference type="PROSITE" id="PS50105">
    <property type="entry name" value="SAM_DOMAIN"/>
    <property type="match status" value="3"/>
</dbReference>
<dbReference type="CDD" id="cd09562">
    <property type="entry name" value="SAM_liprin-alpha1_2_3_4_repeat1"/>
    <property type="match status" value="1"/>
</dbReference>
<protein>
    <submittedName>
        <fullName evidence="10">PTPRF interacting protein alpha 2</fullName>
    </submittedName>
</protein>
<feature type="domain" description="SAM" evidence="9">
    <location>
        <begin position="1113"/>
        <end position="1182"/>
    </location>
</feature>
<keyword evidence="5" id="KW-0677">Repeat</keyword>
<feature type="coiled-coil region" evidence="7">
    <location>
        <begin position="431"/>
        <end position="472"/>
    </location>
</feature>
<comment type="subcellular location">
    <subcellularLocation>
        <location evidence="1">Cytoplasm</location>
    </subcellularLocation>
</comment>
<keyword evidence="11" id="KW-1185">Reference proteome</keyword>
<dbReference type="GO" id="GO:0050808">
    <property type="term" value="P:synapse organization"/>
    <property type="evidence" value="ECO:0007669"/>
    <property type="project" value="TreeGrafter"/>
</dbReference>
<dbReference type="InterPro" id="IPR013761">
    <property type="entry name" value="SAM/pointed_sf"/>
</dbReference>
<dbReference type="GO" id="GO:0048786">
    <property type="term" value="C:presynaptic active zone"/>
    <property type="evidence" value="ECO:0007669"/>
    <property type="project" value="TreeGrafter"/>
</dbReference>
<feature type="region of interest" description="Disordered" evidence="8">
    <location>
        <begin position="1"/>
        <end position="29"/>
    </location>
</feature>
<feature type="coiled-coil region" evidence="7">
    <location>
        <begin position="177"/>
        <end position="211"/>
    </location>
</feature>
<sequence>MMCEVMPTINEDTPMSQRGSQSSGSDSDSHFEQLMVNMLDERDRLLDTLRETQESLSLAQQRLQDVIYDRDSLQRQLNSALPQEFAALTKELNACREQLLEKEEEISELKAERNNTRLLLEHLECLVSRHERSLRMTVVKRQAQSPSGVSSEVEVLKALKSLFEHHKALDEKVRERLRVSLERVSALEEELAAANQEIVALREQNAHIQRKMAAGEGSAESEHIEGMEPGQKVHEKRLSNGSIDSNDEASQVVELQELLEKQNYEMAQMKERLAALSSRVGEVEQEAETTRKELIKTEEMNSKYQRDIREAMAQKEDMEERITTLEKRYLSAQRESTSIHDMNDKLENELANKEAILRQLEDKNRQLQERLELAEQKLQQTMRKAETLPEVEAELAQRIAALTKSDPTSSTSSDDYQYVMEAKLQEMISIRRKAEERHGNIEERMRHLEAQLEEKNQELQRARQREKMNEEHNKRLSDTVDRLLTESNERLQLHLKERMAALEEKNVLIQESESFRKNLEESLHDKERLAEEIEKLRSELDQMKLRAGSLIEPTLSRPHLDTSTELRYSVGSLVDSQSDYRSTKVIRRPRRGRMGVRRDEPKVKSLGDHEWNRTQQMGVLSSHPFESDTEMSDIDDDDRETLFSSMDLLSPSGHSDAQTLAMMLQEQLDAINKEIRLIQEEKESTELRAEEIENRVASVSLEGLNLARVHQGTSITGSVTASSLASSSPPSGHSTPKLTPRSPAREMDRMGVMTLPSDLRKHRRKIAVVEEDGREDKATIKCETSPPPTPRAIRMTHTLPSSYHNDARSSLPASLEPESIGLGSVSSSQDSLHKAPKKKGIKSSIGRLFGKKEKARLGQLRGYMETEAAAQESLGLGKLGTQAEKDRRLKKKHELLEEARRKGLPFAQWDGPTVVAWLELWLGMPAWYVAACRANVKSGAIMSALSDTEIQREIGISNPLHRLKLRLAIQEMVSLTSPSAPPTSRTPSGNVWVTHEEMENLAAPAKTKESEEGSWAQTLAYGDMNHEWIGNEWLPSLGLPQYRSYFMECLVDARMLDHLTKKDLRVHLKMVDSFHRTSLQYGIMCLKRLNYDRKELEKRREMSQHEIKDVLVWSNDRVIRWIQAIGLREYANNILESGVHGSLIALDENFDYSSLALLLQIPTQNTQARQILEREYNNLLALGTERRLEESDDKNFRRGPSWRRQFPPREVHGISMMPGASETLPAGFRLTTTSGQSRKMPSDVASSRLQRLDSSTVRTYSC</sequence>
<dbReference type="FunFam" id="1.10.150.50:FF:000002">
    <property type="entry name" value="PTPRF interacting protein alpha 1"/>
    <property type="match status" value="1"/>
</dbReference>
<dbReference type="InterPro" id="IPR057892">
    <property type="entry name" value="LIP-1_CC2"/>
</dbReference>
<name>A0A8C0UMW1_CYACU</name>
<feature type="coiled-coil region" evidence="7">
    <location>
        <begin position="512"/>
        <end position="546"/>
    </location>
</feature>